<name>A0ABU6KFW3_9BACI</name>
<protein>
    <submittedName>
        <fullName evidence="2">Uncharacterized protein</fullName>
    </submittedName>
</protein>
<keyword evidence="3" id="KW-1185">Reference proteome</keyword>
<reference evidence="2 3" key="1">
    <citation type="journal article" date="2024" name="Int. J. Syst. Evol. Microbiol.">
        <title>Virgibacillus tibetensis sp. nov., isolated from salt lake on the Tibetan Plateau of China.</title>
        <authorList>
            <person name="Phurbu D."/>
            <person name="Liu Z.-X."/>
            <person name="Wang R."/>
            <person name="Zheng Y.-Y."/>
            <person name="Liu H.-C."/>
            <person name="Zhou Y.-G."/>
            <person name="Yu Y.-J."/>
            <person name="Li A.-H."/>
        </authorList>
    </citation>
    <scope>NUCLEOTIDE SEQUENCE [LARGE SCALE GENOMIC DNA]</scope>
    <source>
        <strain evidence="2 3">C22-A2</strain>
    </source>
</reference>
<dbReference type="EMBL" id="JARZFX010000005">
    <property type="protein sequence ID" value="MEC5424198.1"/>
    <property type="molecule type" value="Genomic_DNA"/>
</dbReference>
<dbReference type="RefSeq" id="WP_327607766.1">
    <property type="nucleotide sequence ID" value="NZ_JARZFX010000005.1"/>
</dbReference>
<proteinExistence type="predicted"/>
<comment type="caution">
    <text evidence="2">The sequence shown here is derived from an EMBL/GenBank/DDBJ whole genome shotgun (WGS) entry which is preliminary data.</text>
</comment>
<evidence type="ECO:0000256" key="1">
    <source>
        <dbReference type="SAM" id="Phobius"/>
    </source>
</evidence>
<feature type="transmembrane region" description="Helical" evidence="1">
    <location>
        <begin position="31"/>
        <end position="52"/>
    </location>
</feature>
<keyword evidence="1" id="KW-0472">Membrane</keyword>
<sequence>MKLLVVQLIIMAVIWTGMIFFFSDMNTAAKSIFYIVTSWFLFLIVIVLKTLFTNRKNKSAN</sequence>
<organism evidence="2 3">
    <name type="scientific">Virgibacillus tibetensis</name>
    <dbReference type="NCBI Taxonomy" id="3042313"/>
    <lineage>
        <taxon>Bacteria</taxon>
        <taxon>Bacillati</taxon>
        <taxon>Bacillota</taxon>
        <taxon>Bacilli</taxon>
        <taxon>Bacillales</taxon>
        <taxon>Bacillaceae</taxon>
        <taxon>Virgibacillus</taxon>
    </lineage>
</organism>
<keyword evidence="1" id="KW-1133">Transmembrane helix</keyword>
<evidence type="ECO:0000313" key="2">
    <source>
        <dbReference type="EMBL" id="MEC5424198.1"/>
    </source>
</evidence>
<feature type="transmembrane region" description="Helical" evidence="1">
    <location>
        <begin position="5"/>
        <end position="25"/>
    </location>
</feature>
<dbReference type="Proteomes" id="UP001335737">
    <property type="component" value="Unassembled WGS sequence"/>
</dbReference>
<gene>
    <name evidence="2" type="ORF">QGM71_11905</name>
</gene>
<evidence type="ECO:0000313" key="3">
    <source>
        <dbReference type="Proteomes" id="UP001335737"/>
    </source>
</evidence>
<keyword evidence="1" id="KW-0812">Transmembrane</keyword>
<accession>A0ABU6KFW3</accession>